<dbReference type="SUPFAM" id="SSF48239">
    <property type="entry name" value="Terpenoid cyclases/Protein prenyltransferases"/>
    <property type="match status" value="1"/>
</dbReference>
<evidence type="ECO:0008006" key="2">
    <source>
        <dbReference type="Google" id="ProtNLM"/>
    </source>
</evidence>
<evidence type="ECO:0000313" key="1">
    <source>
        <dbReference type="EMBL" id="GAG53164.1"/>
    </source>
</evidence>
<feature type="non-terminal residue" evidence="1">
    <location>
        <position position="1"/>
    </location>
</feature>
<protein>
    <recommendedName>
        <fullName evidence="2">Squalene cyclase C-terminal domain-containing protein</fullName>
    </recommendedName>
</protein>
<gene>
    <name evidence="1" type="ORF">S01H1_76147</name>
</gene>
<accession>X0YBF3</accession>
<organism evidence="1">
    <name type="scientific">marine sediment metagenome</name>
    <dbReference type="NCBI Taxonomy" id="412755"/>
    <lineage>
        <taxon>unclassified sequences</taxon>
        <taxon>metagenomes</taxon>
        <taxon>ecological metagenomes</taxon>
    </lineage>
</organism>
<reference evidence="1" key="1">
    <citation type="journal article" date="2014" name="Front. Microbiol.">
        <title>High frequency of phylogenetically diverse reductive dehalogenase-homologous genes in deep subseafloor sedimentary metagenomes.</title>
        <authorList>
            <person name="Kawai M."/>
            <person name="Futagami T."/>
            <person name="Toyoda A."/>
            <person name="Takaki Y."/>
            <person name="Nishi S."/>
            <person name="Hori S."/>
            <person name="Arai W."/>
            <person name="Tsubouchi T."/>
            <person name="Morono Y."/>
            <person name="Uchiyama I."/>
            <person name="Ito T."/>
            <person name="Fujiyama A."/>
            <person name="Inagaki F."/>
            <person name="Takami H."/>
        </authorList>
    </citation>
    <scope>NUCLEOTIDE SEQUENCE</scope>
    <source>
        <strain evidence="1">Expedition CK06-06</strain>
    </source>
</reference>
<comment type="caution">
    <text evidence="1">The sequence shown here is derived from an EMBL/GenBank/DDBJ whole genome shotgun (WGS) entry which is preliminary data.</text>
</comment>
<proteinExistence type="predicted"/>
<dbReference type="EMBL" id="BARS01051085">
    <property type="protein sequence ID" value="GAG53164.1"/>
    <property type="molecule type" value="Genomic_DNA"/>
</dbReference>
<feature type="non-terminal residue" evidence="1">
    <location>
        <position position="236"/>
    </location>
</feature>
<dbReference type="AlphaFoldDB" id="X0YBF3"/>
<dbReference type="InterPro" id="IPR008930">
    <property type="entry name" value="Terpenoid_cyclase/PrenylTrfase"/>
</dbReference>
<name>X0YBF3_9ZZZZ</name>
<sequence length="236" mass="27073">AEFALTSIAFQILRSTQARLGEAFVSTSIAYFLETMDREKGHWRIIPRSAGQSPHAPWWNQTDRDDVFDCFSLNPTAEMLGYLYDCQQYVPSDIISLLSDRVISHLSGLEKIEMHELLCCLRLLRTETLPEDTRDQIRRKLTHLIDGIVACDPTQWEGYSLRPLQVVDDPGSPFMAGLEEAVAANLEYEISSQNEDGSWPLTWSWGNTFPDAWEKARREWSGIITMEKLLLLKRFS</sequence>